<keyword evidence="7 8" id="KW-0472">Membrane</keyword>
<dbReference type="RefSeq" id="WP_035471239.1">
    <property type="nucleotide sequence ID" value="NZ_JRGF01000001.1"/>
</dbReference>
<proteinExistence type="inferred from homology"/>
<protein>
    <submittedName>
        <fullName evidence="10">ABC transporter permease</fullName>
    </submittedName>
</protein>
<feature type="transmembrane region" description="Helical" evidence="8">
    <location>
        <begin position="256"/>
        <end position="276"/>
    </location>
</feature>
<comment type="caution">
    <text evidence="10">The sequence shown here is derived from an EMBL/GenBank/DDBJ whole genome shotgun (WGS) entry which is preliminary data.</text>
</comment>
<evidence type="ECO:0000256" key="8">
    <source>
        <dbReference type="SAM" id="Phobius"/>
    </source>
</evidence>
<dbReference type="InterPro" id="IPR047817">
    <property type="entry name" value="ABC2_TM_bact-type"/>
</dbReference>
<keyword evidence="3" id="KW-0813">Transport</keyword>
<evidence type="ECO:0000256" key="1">
    <source>
        <dbReference type="ARBA" id="ARBA00004651"/>
    </source>
</evidence>
<feature type="transmembrane region" description="Helical" evidence="8">
    <location>
        <begin position="226"/>
        <end position="250"/>
    </location>
</feature>
<comment type="similarity">
    <text evidence="2">Belongs to the ABC-2 integral membrane protein family.</text>
</comment>
<evidence type="ECO:0000256" key="6">
    <source>
        <dbReference type="ARBA" id="ARBA00022989"/>
    </source>
</evidence>
<feature type="transmembrane region" description="Helical" evidence="8">
    <location>
        <begin position="177"/>
        <end position="199"/>
    </location>
</feature>
<feature type="domain" description="ABC transmembrane type-2" evidence="9">
    <location>
        <begin position="139"/>
        <end position="368"/>
    </location>
</feature>
<dbReference type="Pfam" id="PF12698">
    <property type="entry name" value="ABC2_membrane_3"/>
    <property type="match status" value="1"/>
</dbReference>
<dbReference type="EMBL" id="JRGF01000001">
    <property type="protein sequence ID" value="KHE43004.1"/>
    <property type="molecule type" value="Genomic_DNA"/>
</dbReference>
<evidence type="ECO:0000256" key="4">
    <source>
        <dbReference type="ARBA" id="ARBA00022475"/>
    </source>
</evidence>
<dbReference type="Gene3D" id="3.40.1710.10">
    <property type="entry name" value="abc type-2 transporter like domain"/>
    <property type="match status" value="1"/>
</dbReference>
<keyword evidence="11" id="KW-1185">Reference proteome</keyword>
<gene>
    <name evidence="10" type="ORF">LG35_00655</name>
</gene>
<dbReference type="InterPro" id="IPR013525">
    <property type="entry name" value="ABC2_TM"/>
</dbReference>
<dbReference type="PANTHER" id="PTHR30294">
    <property type="entry name" value="MEMBRANE COMPONENT OF ABC TRANSPORTER YHHJ-RELATED"/>
    <property type="match status" value="1"/>
</dbReference>
<evidence type="ECO:0000256" key="2">
    <source>
        <dbReference type="ARBA" id="ARBA00007783"/>
    </source>
</evidence>
<dbReference type="InterPro" id="IPR051449">
    <property type="entry name" value="ABC-2_transporter_component"/>
</dbReference>
<evidence type="ECO:0000256" key="3">
    <source>
        <dbReference type="ARBA" id="ARBA00022448"/>
    </source>
</evidence>
<evidence type="ECO:0000313" key="11">
    <source>
        <dbReference type="Proteomes" id="UP000030889"/>
    </source>
</evidence>
<organism evidence="10 11">
    <name type="scientific">Alistipes inops</name>
    <dbReference type="NCBI Taxonomy" id="1501391"/>
    <lineage>
        <taxon>Bacteria</taxon>
        <taxon>Pseudomonadati</taxon>
        <taxon>Bacteroidota</taxon>
        <taxon>Bacteroidia</taxon>
        <taxon>Bacteroidales</taxon>
        <taxon>Rikenellaceae</taxon>
        <taxon>Alistipes</taxon>
    </lineage>
</organism>
<keyword evidence="4" id="KW-1003">Cell membrane</keyword>
<reference evidence="10 11" key="1">
    <citation type="submission" date="2014-09" db="EMBL/GenBank/DDBJ databases">
        <title>Alistipes sp. 627, sp. nov., a novel member of the family Rikenellaceae isolated from human faeces.</title>
        <authorList>
            <person name="Shkoporov A.N."/>
            <person name="Chaplin A.V."/>
            <person name="Motuzova O.V."/>
            <person name="Kafarskaia L.I."/>
            <person name="Khokhlova E.V."/>
            <person name="Efimov B.A."/>
        </authorList>
    </citation>
    <scope>NUCLEOTIDE SEQUENCE [LARGE SCALE GENOMIC DNA]</scope>
    <source>
        <strain evidence="10 11">627</strain>
    </source>
</reference>
<evidence type="ECO:0000313" key="10">
    <source>
        <dbReference type="EMBL" id="KHE43004.1"/>
    </source>
</evidence>
<dbReference type="Proteomes" id="UP000030889">
    <property type="component" value="Unassembled WGS sequence"/>
</dbReference>
<dbReference type="PROSITE" id="PS51012">
    <property type="entry name" value="ABC_TM2"/>
    <property type="match status" value="1"/>
</dbReference>
<feature type="transmembrane region" description="Helical" evidence="8">
    <location>
        <begin position="347"/>
        <end position="365"/>
    </location>
</feature>
<evidence type="ECO:0000256" key="7">
    <source>
        <dbReference type="ARBA" id="ARBA00023136"/>
    </source>
</evidence>
<name>A0ABR4YL83_9BACT</name>
<dbReference type="PANTHER" id="PTHR30294:SF29">
    <property type="entry name" value="MULTIDRUG ABC TRANSPORTER PERMEASE YBHS-RELATED"/>
    <property type="match status" value="1"/>
</dbReference>
<keyword evidence="6 8" id="KW-1133">Transmembrane helix</keyword>
<feature type="transmembrane region" description="Helical" evidence="8">
    <location>
        <begin position="288"/>
        <end position="307"/>
    </location>
</feature>
<evidence type="ECO:0000259" key="9">
    <source>
        <dbReference type="PROSITE" id="PS51012"/>
    </source>
</evidence>
<keyword evidence="5 8" id="KW-0812">Transmembrane</keyword>
<evidence type="ECO:0000256" key="5">
    <source>
        <dbReference type="ARBA" id="ARBA00022692"/>
    </source>
</evidence>
<feature type="transmembrane region" description="Helical" evidence="8">
    <location>
        <begin position="20"/>
        <end position="38"/>
    </location>
</feature>
<sequence length="369" mass="41187">MTLKYLLEKEFKQFFRHKFMPKLVVLFPLMIMVLMPWATTLDIKDINTIVVDHDASTMSSDLVKAVNASSYFRLRDVTESYEQAVDAMEFGDADLIVEIPSGFEEDYIRDGSADLLVSINTVNTTKGVLGRAYIQMLTTEFSAGEPSPAQAAPALVPRLEMFVKNMYNPLLDYKHTMVPGLMVVVVMLLCGFMPAVNIVQEKELGTIEQINVTPVSKLSFILAKLIPFWIIGIFALVVSMLLAWLIYGLWPVGSLWNILLFTGLFILTMTGMGLIISNSSSTMQQATFVMLFFVMIFVMMCGLLTPVGSMPDWAQAIAAVNPTKYMVDAMRGIYLKGSDLSDLWREATALAAMALILNVWAILSYRKNS</sequence>
<comment type="subcellular location">
    <subcellularLocation>
        <location evidence="1">Cell membrane</location>
        <topology evidence="1">Multi-pass membrane protein</topology>
    </subcellularLocation>
</comment>
<accession>A0ABR4YL83</accession>